<comment type="subcellular location">
    <subcellularLocation>
        <location evidence="1">Cell envelope</location>
    </subcellularLocation>
</comment>
<gene>
    <name evidence="8" type="ORF">ATL39_2513</name>
</gene>
<organism evidence="8 9">
    <name type="scientific">Sinobaca qinghaiensis</name>
    <dbReference type="NCBI Taxonomy" id="342944"/>
    <lineage>
        <taxon>Bacteria</taxon>
        <taxon>Bacillati</taxon>
        <taxon>Bacillota</taxon>
        <taxon>Bacilli</taxon>
        <taxon>Bacillales</taxon>
        <taxon>Sporolactobacillaceae</taxon>
        <taxon>Sinobaca</taxon>
    </lineage>
</organism>
<dbReference type="AlphaFoldDB" id="A0A419UZL7"/>
<evidence type="ECO:0000256" key="1">
    <source>
        <dbReference type="ARBA" id="ARBA00004196"/>
    </source>
</evidence>
<protein>
    <submittedName>
        <fullName evidence="8">Iron complex transport system substrate-binding protein</fullName>
    </submittedName>
</protein>
<dbReference type="InterPro" id="IPR051313">
    <property type="entry name" value="Bact_iron-sidero_bind"/>
</dbReference>
<feature type="compositionally biased region" description="Low complexity" evidence="5">
    <location>
        <begin position="31"/>
        <end position="41"/>
    </location>
</feature>
<dbReference type="Gene3D" id="3.40.50.1980">
    <property type="entry name" value="Nitrogenase molybdenum iron protein domain"/>
    <property type="match status" value="2"/>
</dbReference>
<evidence type="ECO:0000256" key="5">
    <source>
        <dbReference type="SAM" id="MobiDB-lite"/>
    </source>
</evidence>
<dbReference type="PANTHER" id="PTHR30532">
    <property type="entry name" value="IRON III DICITRATE-BINDING PERIPLASMIC PROTEIN"/>
    <property type="match status" value="1"/>
</dbReference>
<evidence type="ECO:0000256" key="6">
    <source>
        <dbReference type="SAM" id="SignalP"/>
    </source>
</evidence>
<dbReference type="CDD" id="cd01146">
    <property type="entry name" value="FhuD"/>
    <property type="match status" value="1"/>
</dbReference>
<dbReference type="InterPro" id="IPR002491">
    <property type="entry name" value="ABC_transptr_periplasmic_BD"/>
</dbReference>
<dbReference type="PANTHER" id="PTHR30532:SF29">
    <property type="entry name" value="FE(3+) DICITRATE-BINDING PERIPLASMIC PROTEIN"/>
    <property type="match status" value="1"/>
</dbReference>
<dbReference type="PROSITE" id="PS51257">
    <property type="entry name" value="PROKAR_LIPOPROTEIN"/>
    <property type="match status" value="1"/>
</dbReference>
<comment type="similarity">
    <text evidence="2">Belongs to the bacterial solute-binding protein 8 family.</text>
</comment>
<keyword evidence="3" id="KW-0813">Transport</keyword>
<evidence type="ECO:0000256" key="4">
    <source>
        <dbReference type="ARBA" id="ARBA00022729"/>
    </source>
</evidence>
<dbReference type="PRINTS" id="PR01715">
    <property type="entry name" value="FERRIBNDNGPP"/>
</dbReference>
<feature type="chain" id="PRO_5039340361" evidence="6">
    <location>
        <begin position="22"/>
        <end position="328"/>
    </location>
</feature>
<proteinExistence type="inferred from homology"/>
<dbReference type="GO" id="GO:0030288">
    <property type="term" value="C:outer membrane-bounded periplasmic space"/>
    <property type="evidence" value="ECO:0007669"/>
    <property type="project" value="TreeGrafter"/>
</dbReference>
<dbReference type="Pfam" id="PF01497">
    <property type="entry name" value="Peripla_BP_2"/>
    <property type="match status" value="1"/>
</dbReference>
<evidence type="ECO:0000259" key="7">
    <source>
        <dbReference type="PROSITE" id="PS50983"/>
    </source>
</evidence>
<evidence type="ECO:0000256" key="2">
    <source>
        <dbReference type="ARBA" id="ARBA00008814"/>
    </source>
</evidence>
<dbReference type="GO" id="GO:1901678">
    <property type="term" value="P:iron coordination entity transport"/>
    <property type="evidence" value="ECO:0007669"/>
    <property type="project" value="UniProtKB-ARBA"/>
</dbReference>
<feature type="domain" description="Fe/B12 periplasmic-binding" evidence="7">
    <location>
        <begin position="57"/>
        <end position="328"/>
    </location>
</feature>
<feature type="region of interest" description="Disordered" evidence="5">
    <location>
        <begin position="21"/>
        <end position="50"/>
    </location>
</feature>
<accession>A0A419UZL7</accession>
<dbReference type="RefSeq" id="WP_245960986.1">
    <property type="nucleotide sequence ID" value="NZ_RAPK01000010.1"/>
</dbReference>
<keyword evidence="4 6" id="KW-0732">Signal</keyword>
<evidence type="ECO:0000256" key="3">
    <source>
        <dbReference type="ARBA" id="ARBA00022448"/>
    </source>
</evidence>
<dbReference type="SUPFAM" id="SSF53807">
    <property type="entry name" value="Helical backbone' metal receptor"/>
    <property type="match status" value="1"/>
</dbReference>
<evidence type="ECO:0000313" key="9">
    <source>
        <dbReference type="Proteomes" id="UP000285120"/>
    </source>
</evidence>
<comment type="caution">
    <text evidence="8">The sequence shown here is derived from an EMBL/GenBank/DDBJ whole genome shotgun (WGS) entry which is preliminary data.</text>
</comment>
<dbReference type="EMBL" id="RAPK01000010">
    <property type="protein sequence ID" value="RKD71122.1"/>
    <property type="molecule type" value="Genomic_DNA"/>
</dbReference>
<name>A0A419UZL7_9BACL</name>
<feature type="signal peptide" evidence="6">
    <location>
        <begin position="1"/>
        <end position="21"/>
    </location>
</feature>
<sequence>MNKKYIWIPAMAGLLALGACSSSDTEESGSGEETGSGETTTVQGASGEVELEETPQNIVVLEWVYAEDLLALGVDPVGIADLEGYNQWVNVEPELPEDITDVGTRQEPNLEAIAQLEPDLIITASSRHEAISDQLNDIAPTVMFEPYPEEGEGDQYEEMETTFREIASAVDREDEADQVMEELDSSYEDVAAEISDGGYEGNEILLSQAFSANDTASIRLFTDNSMAVKIMQEIGLENAYDGEEFELYGYTETNVDALEPYQDSDFMYIVQEEDNVFENQLAGNDVWEGLNFVEEDRTYALPGDTWTFGGPLSAEVFAEQVSDALTGE</sequence>
<reference evidence="8 9" key="1">
    <citation type="submission" date="2018-09" db="EMBL/GenBank/DDBJ databases">
        <title>Genomic Encyclopedia of Archaeal and Bacterial Type Strains, Phase II (KMG-II): from individual species to whole genera.</title>
        <authorList>
            <person name="Goeker M."/>
        </authorList>
    </citation>
    <scope>NUCLEOTIDE SEQUENCE [LARGE SCALE GENOMIC DNA]</scope>
    <source>
        <strain evidence="8 9">DSM 17008</strain>
    </source>
</reference>
<evidence type="ECO:0000313" key="8">
    <source>
        <dbReference type="EMBL" id="RKD71122.1"/>
    </source>
</evidence>
<dbReference type="Proteomes" id="UP000285120">
    <property type="component" value="Unassembled WGS sequence"/>
</dbReference>
<keyword evidence="9" id="KW-1185">Reference proteome</keyword>
<dbReference type="PROSITE" id="PS50983">
    <property type="entry name" value="FE_B12_PBP"/>
    <property type="match status" value="1"/>
</dbReference>